<dbReference type="Pfam" id="PF01588">
    <property type="entry name" value="tRNA_bind"/>
    <property type="match status" value="1"/>
</dbReference>
<dbReference type="Gene3D" id="3.30.56.10">
    <property type="match status" value="2"/>
</dbReference>
<dbReference type="SMART" id="SM00874">
    <property type="entry name" value="B5"/>
    <property type="match status" value="1"/>
</dbReference>
<evidence type="ECO:0000256" key="12">
    <source>
        <dbReference type="ARBA" id="ARBA00022917"/>
    </source>
</evidence>
<evidence type="ECO:0000256" key="14">
    <source>
        <dbReference type="ARBA" id="ARBA00049255"/>
    </source>
</evidence>
<feature type="domain" description="TRNA-binding" evidence="17">
    <location>
        <begin position="42"/>
        <end position="155"/>
    </location>
</feature>
<dbReference type="GO" id="GO:0000287">
    <property type="term" value="F:magnesium ion binding"/>
    <property type="evidence" value="ECO:0007669"/>
    <property type="project" value="UniProtKB-UniRule"/>
</dbReference>
<dbReference type="InterPro" id="IPR005146">
    <property type="entry name" value="B3/B4_tRNA-bd"/>
</dbReference>
<dbReference type="NCBIfam" id="TIGR00472">
    <property type="entry name" value="pheT_bact"/>
    <property type="match status" value="1"/>
</dbReference>
<evidence type="ECO:0000259" key="18">
    <source>
        <dbReference type="PROSITE" id="PS51447"/>
    </source>
</evidence>
<dbReference type="SMART" id="SM00896">
    <property type="entry name" value="FDX-ACB"/>
    <property type="match status" value="1"/>
</dbReference>
<keyword evidence="10 15" id="KW-0460">Magnesium</keyword>
<dbReference type="PROSITE" id="PS51447">
    <property type="entry name" value="FDX_ACB"/>
    <property type="match status" value="1"/>
</dbReference>
<keyword evidence="6 15" id="KW-0436">Ligase</keyword>
<dbReference type="SUPFAM" id="SSF54991">
    <property type="entry name" value="Anticodon-binding domain of PheRS"/>
    <property type="match status" value="1"/>
</dbReference>
<dbReference type="HAMAP" id="MF_00283">
    <property type="entry name" value="Phe_tRNA_synth_beta1"/>
    <property type="match status" value="1"/>
</dbReference>
<dbReference type="GO" id="GO:0000049">
    <property type="term" value="F:tRNA binding"/>
    <property type="evidence" value="ECO:0007669"/>
    <property type="project" value="UniProtKB-UniRule"/>
</dbReference>
<dbReference type="PANTHER" id="PTHR10947">
    <property type="entry name" value="PHENYLALANYL-TRNA SYNTHETASE BETA CHAIN AND LEUCINE-RICH REPEAT-CONTAINING PROTEIN 47"/>
    <property type="match status" value="1"/>
</dbReference>
<name>A0A4Q1CF44_9BACT</name>
<dbReference type="SUPFAM" id="SSF55681">
    <property type="entry name" value="Class II aaRS and biotin synthetases"/>
    <property type="match status" value="1"/>
</dbReference>
<comment type="subunit">
    <text evidence="3 15">Tetramer of two alpha and two beta subunits.</text>
</comment>
<evidence type="ECO:0000256" key="15">
    <source>
        <dbReference type="HAMAP-Rule" id="MF_00283"/>
    </source>
</evidence>
<evidence type="ECO:0000259" key="19">
    <source>
        <dbReference type="PROSITE" id="PS51483"/>
    </source>
</evidence>
<dbReference type="InterPro" id="IPR004532">
    <property type="entry name" value="Phe-tRNA-ligase_IIc_bsu_bact"/>
</dbReference>
<dbReference type="RefSeq" id="WP_129132307.1">
    <property type="nucleotide sequence ID" value="NZ_SDHW01000006.1"/>
</dbReference>
<comment type="caution">
    <text evidence="20">The sequence shown here is derived from an EMBL/GenBank/DDBJ whole genome shotgun (WGS) entry which is preliminary data.</text>
</comment>
<feature type="domain" description="FDX-ACB" evidence="18">
    <location>
        <begin position="713"/>
        <end position="806"/>
    </location>
</feature>
<dbReference type="SUPFAM" id="SSF56037">
    <property type="entry name" value="PheT/TilS domain"/>
    <property type="match status" value="1"/>
</dbReference>
<proteinExistence type="inferred from homology"/>
<feature type="binding site" evidence="15">
    <location>
        <position position="478"/>
    </location>
    <ligand>
        <name>Mg(2+)</name>
        <dbReference type="ChEBI" id="CHEBI:18420"/>
        <note>shared with alpha subunit</note>
    </ligand>
</feature>
<dbReference type="OrthoDB" id="9805455at2"/>
<keyword evidence="8 15" id="KW-0547">Nucleotide-binding</keyword>
<comment type="cofactor">
    <cofactor evidence="15">
        <name>Mg(2+)</name>
        <dbReference type="ChEBI" id="CHEBI:18420"/>
    </cofactor>
    <text evidence="15">Binds 2 magnesium ions per tetramer.</text>
</comment>
<keyword evidence="21" id="KW-1185">Reference proteome</keyword>
<dbReference type="InterPro" id="IPR041616">
    <property type="entry name" value="PheRS_beta_core"/>
</dbReference>
<gene>
    <name evidence="15" type="primary">pheT</name>
    <name evidence="20" type="ORF">ESA94_17875</name>
</gene>
<dbReference type="Gene3D" id="3.50.40.10">
    <property type="entry name" value="Phenylalanyl-trna Synthetase, Chain B, domain 3"/>
    <property type="match status" value="1"/>
</dbReference>
<dbReference type="Pfam" id="PF03484">
    <property type="entry name" value="B5"/>
    <property type="match status" value="1"/>
</dbReference>
<dbReference type="InterPro" id="IPR005121">
    <property type="entry name" value="Fdx_antiC-bd"/>
</dbReference>
<keyword evidence="9 15" id="KW-0067">ATP-binding</keyword>
<feature type="binding site" evidence="15">
    <location>
        <position position="469"/>
    </location>
    <ligand>
        <name>Mg(2+)</name>
        <dbReference type="ChEBI" id="CHEBI:18420"/>
        <note>shared with alpha subunit</note>
    </ligand>
</feature>
<dbReference type="InterPro" id="IPR033714">
    <property type="entry name" value="tRNA_bind_bactPheRS"/>
</dbReference>
<dbReference type="PANTHER" id="PTHR10947:SF0">
    <property type="entry name" value="PHENYLALANINE--TRNA LIGASE BETA SUBUNIT"/>
    <property type="match status" value="1"/>
</dbReference>
<dbReference type="SUPFAM" id="SSF50249">
    <property type="entry name" value="Nucleic acid-binding proteins"/>
    <property type="match status" value="1"/>
</dbReference>
<dbReference type="Pfam" id="PF03483">
    <property type="entry name" value="B3_4"/>
    <property type="match status" value="1"/>
</dbReference>
<evidence type="ECO:0000256" key="6">
    <source>
        <dbReference type="ARBA" id="ARBA00022598"/>
    </source>
</evidence>
<keyword evidence="11 16" id="KW-0694">RNA-binding</keyword>
<dbReference type="EC" id="6.1.1.20" evidence="15"/>
<evidence type="ECO:0000256" key="3">
    <source>
        <dbReference type="ARBA" id="ARBA00011209"/>
    </source>
</evidence>
<comment type="catalytic activity">
    <reaction evidence="14 15">
        <text>tRNA(Phe) + L-phenylalanine + ATP = L-phenylalanyl-tRNA(Phe) + AMP + diphosphate + H(+)</text>
        <dbReference type="Rhea" id="RHEA:19413"/>
        <dbReference type="Rhea" id="RHEA-COMP:9668"/>
        <dbReference type="Rhea" id="RHEA-COMP:9699"/>
        <dbReference type="ChEBI" id="CHEBI:15378"/>
        <dbReference type="ChEBI" id="CHEBI:30616"/>
        <dbReference type="ChEBI" id="CHEBI:33019"/>
        <dbReference type="ChEBI" id="CHEBI:58095"/>
        <dbReference type="ChEBI" id="CHEBI:78442"/>
        <dbReference type="ChEBI" id="CHEBI:78531"/>
        <dbReference type="ChEBI" id="CHEBI:456215"/>
        <dbReference type="EC" id="6.1.1.20"/>
    </reaction>
</comment>
<evidence type="ECO:0000256" key="2">
    <source>
        <dbReference type="ARBA" id="ARBA00008653"/>
    </source>
</evidence>
<dbReference type="FunFam" id="3.50.40.10:FF:000001">
    <property type="entry name" value="Phenylalanine--tRNA ligase beta subunit"/>
    <property type="match status" value="1"/>
</dbReference>
<dbReference type="InterPro" id="IPR009061">
    <property type="entry name" value="DNA-bd_dom_put_sf"/>
</dbReference>
<reference evidence="20 21" key="1">
    <citation type="submission" date="2019-01" db="EMBL/GenBank/DDBJ databases">
        <title>Lacibacter sp. strain TTM-7.</title>
        <authorList>
            <person name="Chen W.-M."/>
        </authorList>
    </citation>
    <scope>NUCLEOTIDE SEQUENCE [LARGE SCALE GENOMIC DNA]</scope>
    <source>
        <strain evidence="20 21">TTM-7</strain>
    </source>
</reference>
<evidence type="ECO:0000256" key="7">
    <source>
        <dbReference type="ARBA" id="ARBA00022723"/>
    </source>
</evidence>
<feature type="domain" description="B5" evidence="19">
    <location>
        <begin position="415"/>
        <end position="491"/>
    </location>
</feature>
<dbReference type="InterPro" id="IPR045864">
    <property type="entry name" value="aa-tRNA-synth_II/BPL/LPL"/>
</dbReference>
<dbReference type="PROSITE" id="PS50886">
    <property type="entry name" value="TRBD"/>
    <property type="match status" value="1"/>
</dbReference>
<evidence type="ECO:0000256" key="4">
    <source>
        <dbReference type="ARBA" id="ARBA00022490"/>
    </source>
</evidence>
<evidence type="ECO:0000256" key="5">
    <source>
        <dbReference type="ARBA" id="ARBA00022555"/>
    </source>
</evidence>
<dbReference type="NCBIfam" id="NF045760">
    <property type="entry name" value="YtpR"/>
    <property type="match status" value="1"/>
</dbReference>
<evidence type="ECO:0000256" key="13">
    <source>
        <dbReference type="ARBA" id="ARBA00023146"/>
    </source>
</evidence>
<protein>
    <recommendedName>
        <fullName evidence="15">Phenylalanine--tRNA ligase beta subunit</fullName>
        <ecNumber evidence="15">6.1.1.20</ecNumber>
    </recommendedName>
    <alternativeName>
        <fullName evidence="15">Phenylalanyl-tRNA synthetase beta subunit</fullName>
        <shortName evidence="15">PheRS</shortName>
    </alternativeName>
</protein>
<evidence type="ECO:0000256" key="11">
    <source>
        <dbReference type="ARBA" id="ARBA00022884"/>
    </source>
</evidence>
<dbReference type="FunFam" id="2.40.50.140:FF:000045">
    <property type="entry name" value="Phenylalanine--tRNA ligase beta subunit"/>
    <property type="match status" value="1"/>
</dbReference>
<evidence type="ECO:0000256" key="1">
    <source>
        <dbReference type="ARBA" id="ARBA00004496"/>
    </source>
</evidence>
<dbReference type="GO" id="GO:0005524">
    <property type="term" value="F:ATP binding"/>
    <property type="evidence" value="ECO:0007669"/>
    <property type="project" value="UniProtKB-UniRule"/>
</dbReference>
<evidence type="ECO:0000313" key="20">
    <source>
        <dbReference type="EMBL" id="RXK58506.1"/>
    </source>
</evidence>
<dbReference type="Gene3D" id="3.30.930.10">
    <property type="entry name" value="Bira Bifunctional Protein, Domain 2"/>
    <property type="match status" value="1"/>
</dbReference>
<keyword evidence="12 15" id="KW-0648">Protein biosynthesis</keyword>
<keyword evidence="4 15" id="KW-0963">Cytoplasm</keyword>
<dbReference type="InterPro" id="IPR002547">
    <property type="entry name" value="tRNA-bd_dom"/>
</dbReference>
<dbReference type="AlphaFoldDB" id="A0A4Q1CF44"/>
<keyword evidence="5 16" id="KW-0820">tRNA-binding</keyword>
<dbReference type="InterPro" id="IPR045060">
    <property type="entry name" value="Phe-tRNA-ligase_IIc_bsu"/>
</dbReference>
<feature type="binding site" evidence="15">
    <location>
        <position position="475"/>
    </location>
    <ligand>
        <name>Mg(2+)</name>
        <dbReference type="ChEBI" id="CHEBI:18420"/>
        <note>shared with alpha subunit</note>
    </ligand>
</feature>
<organism evidence="20 21">
    <name type="scientific">Lacibacter luteus</name>
    <dbReference type="NCBI Taxonomy" id="2508719"/>
    <lineage>
        <taxon>Bacteria</taxon>
        <taxon>Pseudomonadati</taxon>
        <taxon>Bacteroidota</taxon>
        <taxon>Chitinophagia</taxon>
        <taxon>Chitinophagales</taxon>
        <taxon>Chitinophagaceae</taxon>
        <taxon>Lacibacter</taxon>
    </lineage>
</organism>
<dbReference type="Pfam" id="PF17759">
    <property type="entry name" value="tRNA_synthFbeta"/>
    <property type="match status" value="1"/>
</dbReference>
<comment type="subcellular location">
    <subcellularLocation>
        <location evidence="1 15">Cytoplasm</location>
    </subcellularLocation>
</comment>
<dbReference type="InterPro" id="IPR020825">
    <property type="entry name" value="Phe-tRNA_synthase-like_B3/B4"/>
</dbReference>
<dbReference type="Gene3D" id="3.30.70.380">
    <property type="entry name" value="Ferrodoxin-fold anticodon-binding domain"/>
    <property type="match status" value="1"/>
</dbReference>
<keyword evidence="7 15" id="KW-0479">Metal-binding</keyword>
<dbReference type="Pfam" id="PF03147">
    <property type="entry name" value="FDX-ACB"/>
    <property type="match status" value="1"/>
</dbReference>
<keyword evidence="13 15" id="KW-0030">Aminoacyl-tRNA synthetase</keyword>
<dbReference type="InterPro" id="IPR012340">
    <property type="entry name" value="NA-bd_OB-fold"/>
</dbReference>
<evidence type="ECO:0000256" key="9">
    <source>
        <dbReference type="ARBA" id="ARBA00022840"/>
    </source>
</evidence>
<dbReference type="InterPro" id="IPR005147">
    <property type="entry name" value="tRNA_synthase_B5-dom"/>
</dbReference>
<evidence type="ECO:0000256" key="16">
    <source>
        <dbReference type="PROSITE-ProRule" id="PRU00209"/>
    </source>
</evidence>
<feature type="binding site" evidence="15">
    <location>
        <position position="479"/>
    </location>
    <ligand>
        <name>Mg(2+)</name>
        <dbReference type="ChEBI" id="CHEBI:18420"/>
        <note>shared with alpha subunit</note>
    </ligand>
</feature>
<evidence type="ECO:0000256" key="8">
    <source>
        <dbReference type="ARBA" id="ARBA00022741"/>
    </source>
</evidence>
<dbReference type="GO" id="GO:0004826">
    <property type="term" value="F:phenylalanine-tRNA ligase activity"/>
    <property type="evidence" value="ECO:0007669"/>
    <property type="project" value="UniProtKB-UniRule"/>
</dbReference>
<evidence type="ECO:0000259" key="17">
    <source>
        <dbReference type="PROSITE" id="PS50886"/>
    </source>
</evidence>
<dbReference type="SUPFAM" id="SSF46955">
    <property type="entry name" value="Putative DNA-binding domain"/>
    <property type="match status" value="1"/>
</dbReference>
<dbReference type="Proteomes" id="UP000290204">
    <property type="component" value="Unassembled WGS sequence"/>
</dbReference>
<dbReference type="EMBL" id="SDHW01000006">
    <property type="protein sequence ID" value="RXK58506.1"/>
    <property type="molecule type" value="Genomic_DNA"/>
</dbReference>
<dbReference type="GO" id="GO:0006432">
    <property type="term" value="P:phenylalanyl-tRNA aminoacylation"/>
    <property type="evidence" value="ECO:0007669"/>
    <property type="project" value="UniProtKB-UniRule"/>
</dbReference>
<dbReference type="FunFam" id="3.30.70.380:FF:000001">
    <property type="entry name" value="Phenylalanine--tRNA ligase beta subunit"/>
    <property type="match status" value="1"/>
</dbReference>
<dbReference type="CDD" id="cd02796">
    <property type="entry name" value="tRNA_bind_bactPheRS"/>
    <property type="match status" value="1"/>
</dbReference>
<evidence type="ECO:0000256" key="10">
    <source>
        <dbReference type="ARBA" id="ARBA00022842"/>
    </source>
</evidence>
<dbReference type="PROSITE" id="PS51483">
    <property type="entry name" value="B5"/>
    <property type="match status" value="1"/>
</dbReference>
<dbReference type="Gene3D" id="2.40.50.140">
    <property type="entry name" value="Nucleic acid-binding proteins"/>
    <property type="match status" value="1"/>
</dbReference>
<evidence type="ECO:0000313" key="21">
    <source>
        <dbReference type="Proteomes" id="UP000290204"/>
    </source>
</evidence>
<comment type="similarity">
    <text evidence="2 15">Belongs to the phenylalanyl-tRNA synthetase beta subunit family. Type 1 subfamily.</text>
</comment>
<dbReference type="GO" id="GO:0009328">
    <property type="term" value="C:phenylalanine-tRNA ligase complex"/>
    <property type="evidence" value="ECO:0007669"/>
    <property type="project" value="TreeGrafter"/>
</dbReference>
<sequence>MTISYKWLHEYLPVSVEPERLSRILTSIGLEVESMEAYEEVKGGLQGLVIGEVLTCEKHPDADKLSLTTVNIGAAEPLQIVCGAPNVAAGQKVVVATVGTTIYPAGGEPLTMKKAKIRGVESHGMICAEDEIGLGNSHAGIMILPANVTVGSLAADYFKPYTDWIIEIGLTPNHMDAMSHMGVARDVIAYLNFHDKKNYVLKSPFSNGFKTDSKALPITVKVENEEACQRYAGVSIANVTVKESPDWLKQRLKAIGVRPINNIVDITNYILHETGQPLHAFDADAITGAEVIVKNLPEGTAFTTLDEKERKLNAEDLMICNKEEAMCIAGVFGGMKSGVKETTKNIFLESAWFNPVTTRKTSFRHNLRTDAATRFEKGVDISNTVNVLKRAALLIKELGGGEIASDVVDVYPKPNEKTQIALKFHYLKKISGKNYHPDTVKKIFESLGFELVKESIDEIWVAAPFSKPDMELPADLAEEVMRIDGLDNVEIPTSITISPSTEADHTGFAYKEKISNNLAGQGFNEIFTNSIANSAWYSDDVLATTVKMLNNLSAELNVMRPSMLETGLQCISFNLNRKNNSLRLFEFGKTYKTTETGKYFETDHLAIYTTGSTEASWKQKASATDVYFLKAVVSGILQQAGLSAETEIAEAEKGFSGVITYKTQKQVIAKIGIVDATQLKQFDIKQPVYFADINWNSLTQLAAKAKLVYKEIPRFPAVERDLAIVIEKNISYAEVEKAIKNTKVSRLKEVSLFDVFESEKIGANKKSMALNFVFQDDEKTLVDKETEKMMSTLIQALEKQFSAEIRK</sequence>
<accession>A0A4Q1CF44</accession>
<dbReference type="InterPro" id="IPR036690">
    <property type="entry name" value="Fdx_antiC-bd_sf"/>
</dbReference>
<dbReference type="SMART" id="SM00873">
    <property type="entry name" value="B3_4"/>
    <property type="match status" value="1"/>
</dbReference>